<reference evidence="2 3" key="1">
    <citation type="journal article" date="2014" name="Genome Announc.">
        <title>Trypanosoma cruzi Clone Dm28c Draft Genome Sequence.</title>
        <authorList>
            <person name="Grisard E.C."/>
            <person name="Teixeira S.M."/>
            <person name="de Almeida L.G."/>
            <person name="Stoco P.H."/>
            <person name="Gerber A.L."/>
            <person name="Talavera-Lopez C."/>
            <person name="Lima O.C."/>
            <person name="Andersson B."/>
            <person name="de Vasconcelos A.T."/>
        </authorList>
    </citation>
    <scope>NUCLEOTIDE SEQUENCE [LARGE SCALE GENOMIC DNA]</scope>
    <source>
        <strain evidence="2 3">Dm28c</strain>
    </source>
</reference>
<gene>
    <name evidence="2" type="ORF">TCDM_05032</name>
</gene>
<proteinExistence type="predicted"/>
<protein>
    <submittedName>
        <fullName evidence="2">Uncharacterized protein</fullName>
    </submittedName>
</protein>
<dbReference type="EMBL" id="AYLP01000046">
    <property type="protein sequence ID" value="ESS66401.1"/>
    <property type="molecule type" value="Genomic_DNA"/>
</dbReference>
<evidence type="ECO:0000256" key="1">
    <source>
        <dbReference type="SAM" id="MobiDB-lite"/>
    </source>
</evidence>
<dbReference type="AlphaFoldDB" id="V5DG39"/>
<dbReference type="VEuPathDB" id="TriTrypDB:TCDM_05032"/>
<organism evidence="2 3">
    <name type="scientific">Trypanosoma cruzi Dm28c</name>
    <dbReference type="NCBI Taxonomy" id="1416333"/>
    <lineage>
        <taxon>Eukaryota</taxon>
        <taxon>Discoba</taxon>
        <taxon>Euglenozoa</taxon>
        <taxon>Kinetoplastea</taxon>
        <taxon>Metakinetoplastina</taxon>
        <taxon>Trypanosomatida</taxon>
        <taxon>Trypanosomatidae</taxon>
        <taxon>Trypanosoma</taxon>
        <taxon>Schizotrypanum</taxon>
    </lineage>
</organism>
<feature type="region of interest" description="Disordered" evidence="1">
    <location>
        <begin position="1"/>
        <end position="65"/>
    </location>
</feature>
<evidence type="ECO:0000313" key="3">
    <source>
        <dbReference type="Proteomes" id="UP000017861"/>
    </source>
</evidence>
<feature type="compositionally biased region" description="Basic and acidic residues" evidence="1">
    <location>
        <begin position="55"/>
        <end position="65"/>
    </location>
</feature>
<accession>V5DG39</accession>
<sequence length="171" mass="18769">MIDLDAEVSIPQQKGAAGKRRSRQDNSNAEEGTTDGGSQVELREKSFGSPKGKKKGDDGDEKLKVPVEYPEASAVLQPKFSKAQENGSFSVIAPTQYSGDCTSTDPSQHTSQLLQNLTFFNNKRKEFVLSNQDIHSLEAFLFGVRALTVQLGELQKALLEMQHAEELAKKV</sequence>
<evidence type="ECO:0000313" key="2">
    <source>
        <dbReference type="EMBL" id="ESS66401.1"/>
    </source>
</evidence>
<dbReference type="Proteomes" id="UP000017861">
    <property type="component" value="Unassembled WGS sequence"/>
</dbReference>
<comment type="caution">
    <text evidence="2">The sequence shown here is derived from an EMBL/GenBank/DDBJ whole genome shotgun (WGS) entry which is preliminary data.</text>
</comment>
<name>V5DG39_TRYCR</name>